<gene>
    <name evidence="2" type="ORF">EI427_02085</name>
</gene>
<dbReference type="GO" id="GO:0016787">
    <property type="term" value="F:hydrolase activity"/>
    <property type="evidence" value="ECO:0007669"/>
    <property type="project" value="UniProtKB-KW"/>
</dbReference>
<dbReference type="EMBL" id="CP034562">
    <property type="protein sequence ID" value="AZQ61048.1"/>
    <property type="molecule type" value="Genomic_DNA"/>
</dbReference>
<dbReference type="Pfam" id="PF12146">
    <property type="entry name" value="Hydrolase_4"/>
    <property type="match status" value="1"/>
</dbReference>
<dbReference type="PANTHER" id="PTHR11005">
    <property type="entry name" value="LYSOSOMAL ACID LIPASE-RELATED"/>
    <property type="match status" value="1"/>
</dbReference>
<dbReference type="AlphaFoldDB" id="A0A3S9NYK8"/>
<dbReference type="SUPFAM" id="SSF53474">
    <property type="entry name" value="alpha/beta-Hydrolases"/>
    <property type="match status" value="1"/>
</dbReference>
<dbReference type="InterPro" id="IPR022742">
    <property type="entry name" value="Hydrolase_4"/>
</dbReference>
<sequence>MNTTIDKQFTSEDKYITVGEDQLYVKRYTSTTPKEAILMVHGSIEGGRIFYSLNDKGIAPYLAAHGFDVFVPDFRGRGKSRPLVSRKSKSRQIDAIEEEIPAIINEIKNQYPEDISIHIIAHSWGGIWTLAHLARHPELNIASMCFFATKRSISLQTFKKRFEVDFVWKYVVGVTTNVLGYFPAKGMGIGQENEPKGVYEDCKKWVFDLDNWIDPSDNFNYLEAFKEVSHIPPTLYLTGKKEFYLGHKVDVLRLMEEVGNKEDKFIYLSKETGHAKDYDHIDICTAKEAVGDHFPIIRDWLINRGE</sequence>
<evidence type="ECO:0000259" key="1">
    <source>
        <dbReference type="Pfam" id="PF12146"/>
    </source>
</evidence>
<protein>
    <submittedName>
        <fullName evidence="2">Alpha/beta fold hydrolase</fullName>
    </submittedName>
</protein>
<evidence type="ECO:0000313" key="3">
    <source>
        <dbReference type="Proteomes" id="UP000267268"/>
    </source>
</evidence>
<evidence type="ECO:0000313" key="2">
    <source>
        <dbReference type="EMBL" id="AZQ61048.1"/>
    </source>
</evidence>
<organism evidence="2 3">
    <name type="scientific">Flammeovirga pectinis</name>
    <dbReference type="NCBI Taxonomy" id="2494373"/>
    <lineage>
        <taxon>Bacteria</taxon>
        <taxon>Pseudomonadati</taxon>
        <taxon>Bacteroidota</taxon>
        <taxon>Cytophagia</taxon>
        <taxon>Cytophagales</taxon>
        <taxon>Flammeovirgaceae</taxon>
        <taxon>Flammeovirga</taxon>
    </lineage>
</organism>
<keyword evidence="3" id="KW-1185">Reference proteome</keyword>
<reference evidence="2 3" key="1">
    <citation type="submission" date="2018-12" db="EMBL/GenBank/DDBJ databases">
        <title>Flammeovirga pectinis sp. nov., isolated from the gut of the Korean scallop, Patinopecten yessoensis.</title>
        <authorList>
            <person name="Bae J.-W."/>
            <person name="Jeong Y.-S."/>
            <person name="Kang W."/>
        </authorList>
    </citation>
    <scope>NUCLEOTIDE SEQUENCE [LARGE SCALE GENOMIC DNA]</scope>
    <source>
        <strain evidence="2 3">L12M1</strain>
    </source>
</reference>
<dbReference type="Gene3D" id="3.40.50.1820">
    <property type="entry name" value="alpha/beta hydrolase"/>
    <property type="match status" value="1"/>
</dbReference>
<dbReference type="InterPro" id="IPR029058">
    <property type="entry name" value="AB_hydrolase_fold"/>
</dbReference>
<proteinExistence type="predicted"/>
<accession>A0A3S9NYK8</accession>
<dbReference type="Proteomes" id="UP000267268">
    <property type="component" value="Chromosome 1"/>
</dbReference>
<dbReference type="OrthoDB" id="9777090at2"/>
<dbReference type="KEGG" id="fll:EI427_02085"/>
<keyword evidence="2" id="KW-0378">Hydrolase</keyword>
<feature type="domain" description="Serine aminopeptidase S33" evidence="1">
    <location>
        <begin position="32"/>
        <end position="154"/>
    </location>
</feature>
<dbReference type="RefSeq" id="WP_126611092.1">
    <property type="nucleotide sequence ID" value="NZ_CP034562.1"/>
</dbReference>
<name>A0A3S9NYK8_9BACT</name>